<dbReference type="FunFam" id="1.25.40.10:FF:000796">
    <property type="entry name" value="Crooked neck pre-mRNA splicing factor 1"/>
    <property type="match status" value="1"/>
</dbReference>
<dbReference type="GO" id="GO:0071011">
    <property type="term" value="C:precatalytic spliceosome"/>
    <property type="evidence" value="ECO:0007669"/>
    <property type="project" value="TreeGrafter"/>
</dbReference>
<evidence type="ECO:0000256" key="8">
    <source>
        <dbReference type="ARBA" id="ARBA00037040"/>
    </source>
</evidence>
<dbReference type="OrthoDB" id="541719at2759"/>
<dbReference type="SUPFAM" id="SSF48452">
    <property type="entry name" value="TPR-like"/>
    <property type="match status" value="1"/>
</dbReference>
<feature type="domain" description="Pre-mRNA-splicing factor Syf1-like N-terminal HAT-repeats" evidence="10">
    <location>
        <begin position="100"/>
        <end position="240"/>
    </location>
</feature>
<dbReference type="FunFam" id="1.25.40.10:FF:000306">
    <property type="entry name" value="Cell cycle control protein cwf4"/>
    <property type="match status" value="1"/>
</dbReference>
<gene>
    <name evidence="11" type="ORF">TSUD_31570</name>
</gene>
<dbReference type="GO" id="GO:0000245">
    <property type="term" value="P:spliceosomal complex assembly"/>
    <property type="evidence" value="ECO:0007669"/>
    <property type="project" value="TreeGrafter"/>
</dbReference>
<evidence type="ECO:0000256" key="5">
    <source>
        <dbReference type="ARBA" id="ARBA00022737"/>
    </source>
</evidence>
<organism evidence="11 12">
    <name type="scientific">Trifolium subterraneum</name>
    <name type="common">Subterranean clover</name>
    <dbReference type="NCBI Taxonomy" id="3900"/>
    <lineage>
        <taxon>Eukaryota</taxon>
        <taxon>Viridiplantae</taxon>
        <taxon>Streptophyta</taxon>
        <taxon>Embryophyta</taxon>
        <taxon>Tracheophyta</taxon>
        <taxon>Spermatophyta</taxon>
        <taxon>Magnoliopsida</taxon>
        <taxon>eudicotyledons</taxon>
        <taxon>Gunneridae</taxon>
        <taxon>Pentapetalae</taxon>
        <taxon>rosids</taxon>
        <taxon>fabids</taxon>
        <taxon>Fabales</taxon>
        <taxon>Fabaceae</taxon>
        <taxon>Papilionoideae</taxon>
        <taxon>50 kb inversion clade</taxon>
        <taxon>NPAAA clade</taxon>
        <taxon>Hologalegina</taxon>
        <taxon>IRL clade</taxon>
        <taxon>Trifolieae</taxon>
        <taxon>Trifolium</taxon>
    </lineage>
</organism>
<evidence type="ECO:0000256" key="2">
    <source>
        <dbReference type="ARBA" id="ARBA00008644"/>
    </source>
</evidence>
<proteinExistence type="inferred from homology"/>
<dbReference type="PANTHER" id="PTHR11246:SF3">
    <property type="entry name" value="CROOKED NECK-LIKE PROTEIN 1"/>
    <property type="match status" value="1"/>
</dbReference>
<evidence type="ECO:0000256" key="4">
    <source>
        <dbReference type="ARBA" id="ARBA00022728"/>
    </source>
</evidence>
<comment type="function">
    <text evidence="8">Involved in pre-mRNA splicing and cell cycle progression. Required for the spliceosome assembly and initiation of the DNA replication.</text>
</comment>
<evidence type="ECO:0000313" key="11">
    <source>
        <dbReference type="EMBL" id="GAU29352.1"/>
    </source>
</evidence>
<sequence length="434" mass="51958">MSSFTMVKLPRPTRVKNKIPAPIQITAEHIIHEARQLHEADVRKQKKTTFPNRVQKRAPDHVSKGRRDNEEDLYWRFLSFQKQYGDKKGIEYAITWRKRFEYEDEVKKNPFNYDSWFDYVRLEESVGNKERVREIYNRAVINVPPAEEKRYWQRYIYFWINYALYEELEAGDIEQTRDVYKECLKLIPHHKFTFSKVWLLAVQFEIRQSNLKGARKILGNAIGMAPKDKIFKNYIEMELQLAETWRARAIFDLAIGQPTLDMPELLWKAYIDFEVAECEFEKARVLYGRLLDRTKHLKVWISYAKFEAATNDKESLDLSEEQKKQCIWRVRRVFEEALKYFRSSAPDLKEERAMLLEKWLSLEASFGELGDVSLVHSKLPKRLKKRRQVSTEDGSYRIEEFIDYLFPEETQTSKLKILEVAYRWKKQKLSSDSD</sequence>
<evidence type="ECO:0000256" key="9">
    <source>
        <dbReference type="SAM" id="MobiDB-lite"/>
    </source>
</evidence>
<feature type="region of interest" description="Disordered" evidence="9">
    <location>
        <begin position="43"/>
        <end position="65"/>
    </location>
</feature>
<name>A0A2Z6MWY2_TRISU</name>
<dbReference type="EMBL" id="DF973394">
    <property type="protein sequence ID" value="GAU29352.1"/>
    <property type="molecule type" value="Genomic_DNA"/>
</dbReference>
<reference evidence="12" key="1">
    <citation type="journal article" date="2017" name="Front. Plant Sci.">
        <title>Climate Clever Clovers: New Paradigm to Reduce the Environmental Footprint of Ruminants by Breeding Low Methanogenic Forages Utilizing Haplotype Variation.</title>
        <authorList>
            <person name="Kaur P."/>
            <person name="Appels R."/>
            <person name="Bayer P.E."/>
            <person name="Keeble-Gagnere G."/>
            <person name="Wang J."/>
            <person name="Hirakawa H."/>
            <person name="Shirasawa K."/>
            <person name="Vercoe P."/>
            <person name="Stefanova K."/>
            <person name="Durmic Z."/>
            <person name="Nichols P."/>
            <person name="Revell C."/>
            <person name="Isobe S.N."/>
            <person name="Edwards D."/>
            <person name="Erskine W."/>
        </authorList>
    </citation>
    <scope>NUCLEOTIDE SEQUENCE [LARGE SCALE GENOMIC DNA]</scope>
    <source>
        <strain evidence="12">cv. Daliak</strain>
    </source>
</reference>
<evidence type="ECO:0000256" key="1">
    <source>
        <dbReference type="ARBA" id="ARBA00004123"/>
    </source>
</evidence>
<dbReference type="AlphaFoldDB" id="A0A2Z6MWY2"/>
<dbReference type="InterPro" id="IPR045075">
    <property type="entry name" value="Syf1-like"/>
</dbReference>
<keyword evidence="6" id="KW-0508">mRNA splicing</keyword>
<protein>
    <recommendedName>
        <fullName evidence="10">Pre-mRNA-splicing factor Syf1-like N-terminal HAT-repeats domain-containing protein</fullName>
    </recommendedName>
</protein>
<accession>A0A2Z6MWY2</accession>
<dbReference type="InterPro" id="IPR011990">
    <property type="entry name" value="TPR-like_helical_dom_sf"/>
</dbReference>
<comment type="subcellular location">
    <subcellularLocation>
        <location evidence="1">Nucleus</location>
    </subcellularLocation>
</comment>
<evidence type="ECO:0000256" key="3">
    <source>
        <dbReference type="ARBA" id="ARBA00022664"/>
    </source>
</evidence>
<evidence type="ECO:0000313" key="12">
    <source>
        <dbReference type="Proteomes" id="UP000242715"/>
    </source>
</evidence>
<keyword evidence="3" id="KW-0507">mRNA processing</keyword>
<dbReference type="GO" id="GO:0000974">
    <property type="term" value="C:Prp19 complex"/>
    <property type="evidence" value="ECO:0007669"/>
    <property type="project" value="TreeGrafter"/>
</dbReference>
<dbReference type="InterPro" id="IPR055433">
    <property type="entry name" value="HAT_Syf1-like_N"/>
</dbReference>
<keyword evidence="5" id="KW-0677">Repeat</keyword>
<evidence type="ECO:0000256" key="7">
    <source>
        <dbReference type="ARBA" id="ARBA00023242"/>
    </source>
</evidence>
<dbReference type="InterPro" id="IPR003107">
    <property type="entry name" value="HAT"/>
</dbReference>
<dbReference type="SMART" id="SM00386">
    <property type="entry name" value="HAT"/>
    <property type="match status" value="5"/>
</dbReference>
<dbReference type="GO" id="GO:0071014">
    <property type="term" value="C:post-mRNA release spliceosomal complex"/>
    <property type="evidence" value="ECO:0007669"/>
    <property type="project" value="TreeGrafter"/>
</dbReference>
<dbReference type="Proteomes" id="UP000242715">
    <property type="component" value="Unassembled WGS sequence"/>
</dbReference>
<keyword evidence="7" id="KW-0539">Nucleus</keyword>
<comment type="similarity">
    <text evidence="2">Belongs to the crooked-neck family.</text>
</comment>
<evidence type="ECO:0000259" key="10">
    <source>
        <dbReference type="Pfam" id="PF23233"/>
    </source>
</evidence>
<dbReference type="Gene3D" id="1.25.40.10">
    <property type="entry name" value="Tetratricopeptide repeat domain"/>
    <property type="match status" value="1"/>
</dbReference>
<dbReference type="Pfam" id="PF23233">
    <property type="entry name" value="HAT_Syf1_CNRKL1_N"/>
    <property type="match status" value="1"/>
</dbReference>
<dbReference type="GO" id="GO:0071007">
    <property type="term" value="C:U2-type catalytic step 2 spliceosome"/>
    <property type="evidence" value="ECO:0007669"/>
    <property type="project" value="TreeGrafter"/>
</dbReference>
<dbReference type="PANTHER" id="PTHR11246">
    <property type="entry name" value="PRE-MRNA SPLICING FACTOR"/>
    <property type="match status" value="1"/>
</dbReference>
<keyword evidence="4" id="KW-0747">Spliceosome</keyword>
<keyword evidence="12" id="KW-1185">Reference proteome</keyword>
<evidence type="ECO:0000256" key="6">
    <source>
        <dbReference type="ARBA" id="ARBA00023187"/>
    </source>
</evidence>